<gene>
    <name evidence="1" type="ORF">AYJ54_26535</name>
</gene>
<protein>
    <submittedName>
        <fullName evidence="1">Uncharacterized protein</fullName>
    </submittedName>
</protein>
<dbReference type="EMBL" id="LUUB01000096">
    <property type="protein sequence ID" value="OAF02542.1"/>
    <property type="molecule type" value="Genomic_DNA"/>
</dbReference>
<dbReference type="AlphaFoldDB" id="A0A176YBL9"/>
<dbReference type="RefSeq" id="WP_063706388.1">
    <property type="nucleotide sequence ID" value="NZ_LUUB01000096.1"/>
</dbReference>
<proteinExistence type="predicted"/>
<name>A0A176YBL9_9BRAD</name>
<keyword evidence="2" id="KW-1185">Reference proteome</keyword>
<organism evidence="1 2">
    <name type="scientific">Bradyrhizobium centrolobii</name>
    <dbReference type="NCBI Taxonomy" id="1505087"/>
    <lineage>
        <taxon>Bacteria</taxon>
        <taxon>Pseudomonadati</taxon>
        <taxon>Pseudomonadota</taxon>
        <taxon>Alphaproteobacteria</taxon>
        <taxon>Hyphomicrobiales</taxon>
        <taxon>Nitrobacteraceae</taxon>
        <taxon>Bradyrhizobium</taxon>
    </lineage>
</organism>
<comment type="caution">
    <text evidence="1">The sequence shown here is derived from an EMBL/GenBank/DDBJ whole genome shotgun (WGS) entry which is preliminary data.</text>
</comment>
<dbReference type="Proteomes" id="UP000076959">
    <property type="component" value="Unassembled WGS sequence"/>
</dbReference>
<evidence type="ECO:0000313" key="2">
    <source>
        <dbReference type="Proteomes" id="UP000076959"/>
    </source>
</evidence>
<dbReference type="OrthoDB" id="9809227at2"/>
<accession>A0A176YBL9</accession>
<reference evidence="1 2" key="1">
    <citation type="submission" date="2016-03" db="EMBL/GenBank/DDBJ databases">
        <title>Draft Genome Sequence of the Strain BR 10245 (Bradyrhizobium sp.) isolated from nodules of Centrolobium paraense.</title>
        <authorList>
            <person name="Simoes-Araujo J.L.Sr."/>
            <person name="Barauna A.C."/>
            <person name="Silva K."/>
            <person name="Zilli J.E."/>
        </authorList>
    </citation>
    <scope>NUCLEOTIDE SEQUENCE [LARGE SCALE GENOMIC DNA]</scope>
    <source>
        <strain evidence="1 2">BR 10245</strain>
    </source>
</reference>
<sequence>MAAPAHVITLGIEAAINKNIRAWFKQFNFLPPIPLSAGRVDTVTSQVSFEHLLELLIASPWKNFILIIHGHEDGSGLHIPLAPSQSKPHTEHWDLQKLMDVDAGVSTMSGADTARMGISKHHFARIIDLMHKVRDKKIDCIEFRSCNLGKNIMSLNRFRQFLGARLAGAPDLHTLFGLPGTLVGPEFLQTHGRHHPGGNWETYKFPHAFGDPHLVCCFQLNHLQKPESGGHIIADTAATFDAWVKQYVMATGSRSGHEMAMHALWIADMKVKPQHKGDPDHRPVLLTVETKDPLGTWGNDTLPVRRLIPPLSDDYRKHIIFSR</sequence>
<evidence type="ECO:0000313" key="1">
    <source>
        <dbReference type="EMBL" id="OAF02542.1"/>
    </source>
</evidence>